<organism evidence="4 5">
    <name type="scientific">Setaria digitata</name>
    <dbReference type="NCBI Taxonomy" id="48799"/>
    <lineage>
        <taxon>Eukaryota</taxon>
        <taxon>Metazoa</taxon>
        <taxon>Ecdysozoa</taxon>
        <taxon>Nematoda</taxon>
        <taxon>Chromadorea</taxon>
        <taxon>Rhabditida</taxon>
        <taxon>Spirurina</taxon>
        <taxon>Spiruromorpha</taxon>
        <taxon>Filarioidea</taxon>
        <taxon>Setariidae</taxon>
        <taxon>Setaria</taxon>
    </lineage>
</organism>
<dbReference type="Pfam" id="PF03265">
    <property type="entry name" value="DNase_II"/>
    <property type="match status" value="1"/>
</dbReference>
<feature type="transmembrane region" description="Helical" evidence="3">
    <location>
        <begin position="20"/>
        <end position="38"/>
    </location>
</feature>
<dbReference type="GO" id="GO:0004531">
    <property type="term" value="F:deoxyribonuclease II activity"/>
    <property type="evidence" value="ECO:0007669"/>
    <property type="project" value="InterPro"/>
</dbReference>
<sequence>MPIFLLAFMDYSGKNSFEMIGALIIFAIIEFINGQYSCKNRQGRSVDWFVGYKLPKNKFQIYPGSTILYADDESTAWGPTEDLKTPRNAVAVTLKQYYDHKNEDVFYFFYNDQQPGERGEGHGRAHAKGVALFGNSSGFWLLHSVPRFPSAKSYSYPSNGEIYGQSFLCITLHSTSIDMFGKV</sequence>
<dbReference type="WBParaSite" id="sdigi.contig1136.g10217.t1">
    <property type="protein sequence ID" value="sdigi.contig1136.g10217.t1"/>
    <property type="gene ID" value="sdigi.contig1136.g10217"/>
</dbReference>
<dbReference type="CDD" id="cd09120">
    <property type="entry name" value="PLDc_DNaseII_1"/>
    <property type="match status" value="1"/>
</dbReference>
<keyword evidence="3" id="KW-0472">Membrane</keyword>
<accession>A0A915PDV9</accession>
<dbReference type="InterPro" id="IPR004947">
    <property type="entry name" value="DNase_II"/>
</dbReference>
<dbReference type="AlphaFoldDB" id="A0A915PDV9"/>
<keyword evidence="2" id="KW-0378">Hydrolase</keyword>
<reference evidence="5" key="1">
    <citation type="submission" date="2022-11" db="UniProtKB">
        <authorList>
            <consortium name="WormBaseParasite"/>
        </authorList>
    </citation>
    <scope>IDENTIFICATION</scope>
</reference>
<dbReference type="Proteomes" id="UP000887581">
    <property type="component" value="Unplaced"/>
</dbReference>
<dbReference type="GO" id="GO:0006309">
    <property type="term" value="P:apoptotic DNA fragmentation"/>
    <property type="evidence" value="ECO:0007669"/>
    <property type="project" value="TreeGrafter"/>
</dbReference>
<evidence type="ECO:0000256" key="1">
    <source>
        <dbReference type="ARBA" id="ARBA00007527"/>
    </source>
</evidence>
<name>A0A915PDV9_9BILA</name>
<comment type="similarity">
    <text evidence="1">Belongs to the DNase II family.</text>
</comment>
<keyword evidence="4" id="KW-1185">Reference proteome</keyword>
<proteinExistence type="inferred from homology"/>
<keyword evidence="3" id="KW-1133">Transmembrane helix</keyword>
<dbReference type="PANTHER" id="PTHR10858">
    <property type="entry name" value="DEOXYRIBONUCLEASE II"/>
    <property type="match status" value="1"/>
</dbReference>
<dbReference type="PANTHER" id="PTHR10858:SF30">
    <property type="entry name" value="CELL-DEATH-RELATED NUCLEASE 7"/>
    <property type="match status" value="1"/>
</dbReference>
<keyword evidence="3" id="KW-0812">Transmembrane</keyword>
<evidence type="ECO:0000313" key="5">
    <source>
        <dbReference type="WBParaSite" id="sdigi.contig1136.g10217.t1"/>
    </source>
</evidence>
<protein>
    <submittedName>
        <fullName evidence="5">Deoxyribonuclease II</fullName>
    </submittedName>
</protein>
<evidence type="ECO:0000256" key="3">
    <source>
        <dbReference type="SAM" id="Phobius"/>
    </source>
</evidence>
<evidence type="ECO:0000313" key="4">
    <source>
        <dbReference type="Proteomes" id="UP000887581"/>
    </source>
</evidence>
<evidence type="ECO:0000256" key="2">
    <source>
        <dbReference type="ARBA" id="ARBA00022801"/>
    </source>
</evidence>